<gene>
    <name evidence="2" type="ORF">GCM10009717_27320</name>
</gene>
<proteinExistence type="predicted"/>
<feature type="signal peptide" evidence="1">
    <location>
        <begin position="1"/>
        <end position="28"/>
    </location>
</feature>
<keyword evidence="3" id="KW-1185">Reference proteome</keyword>
<comment type="caution">
    <text evidence="2">The sequence shown here is derived from an EMBL/GenBank/DDBJ whole genome shotgun (WGS) entry which is preliminary data.</text>
</comment>
<accession>A0ABN2QWA7</accession>
<evidence type="ECO:0000313" key="3">
    <source>
        <dbReference type="Proteomes" id="UP001499954"/>
    </source>
</evidence>
<dbReference type="RefSeq" id="WP_157416441.1">
    <property type="nucleotide sequence ID" value="NZ_BAAAMK010000005.1"/>
</dbReference>
<reference evidence="2 3" key="1">
    <citation type="journal article" date="2019" name="Int. J. Syst. Evol. Microbiol.">
        <title>The Global Catalogue of Microorganisms (GCM) 10K type strain sequencing project: providing services to taxonomists for standard genome sequencing and annotation.</title>
        <authorList>
            <consortium name="The Broad Institute Genomics Platform"/>
            <consortium name="The Broad Institute Genome Sequencing Center for Infectious Disease"/>
            <person name="Wu L."/>
            <person name="Ma J."/>
        </authorList>
    </citation>
    <scope>NUCLEOTIDE SEQUENCE [LARGE SCALE GENOMIC DNA]</scope>
    <source>
        <strain evidence="2 3">JCM 13584</strain>
    </source>
</reference>
<protein>
    <submittedName>
        <fullName evidence="2">Uncharacterized protein</fullName>
    </submittedName>
</protein>
<feature type="chain" id="PRO_5046334488" evidence="1">
    <location>
        <begin position="29"/>
        <end position="112"/>
    </location>
</feature>
<dbReference type="Proteomes" id="UP001499954">
    <property type="component" value="Unassembled WGS sequence"/>
</dbReference>
<name>A0ABN2QWA7_9MICO</name>
<evidence type="ECO:0000256" key="1">
    <source>
        <dbReference type="SAM" id="SignalP"/>
    </source>
</evidence>
<organism evidence="2 3">
    <name type="scientific">Agromyces allii</name>
    <dbReference type="NCBI Taxonomy" id="393607"/>
    <lineage>
        <taxon>Bacteria</taxon>
        <taxon>Bacillati</taxon>
        <taxon>Actinomycetota</taxon>
        <taxon>Actinomycetes</taxon>
        <taxon>Micrococcales</taxon>
        <taxon>Microbacteriaceae</taxon>
        <taxon>Agromyces</taxon>
    </lineage>
</organism>
<sequence>MQASKRRITAILAAVPFVALSVLGGAAAANATQDPPGDDHKVAFCHATHSEKNPYVYIETDNIAVVRAHFKHQDQEDVWPAFTYSWKGEVVSYAGSGNDAFIERGCRSGGIG</sequence>
<keyword evidence="1" id="KW-0732">Signal</keyword>
<evidence type="ECO:0000313" key="2">
    <source>
        <dbReference type="EMBL" id="GAA1959301.1"/>
    </source>
</evidence>
<dbReference type="EMBL" id="BAAAMK010000005">
    <property type="protein sequence ID" value="GAA1959301.1"/>
    <property type="molecule type" value="Genomic_DNA"/>
</dbReference>